<dbReference type="Pfam" id="PF13828">
    <property type="entry name" value="DUF4190"/>
    <property type="match status" value="1"/>
</dbReference>
<organism evidence="4 5">
    <name type="scientific">Brevibacterium linens</name>
    <dbReference type="NCBI Taxonomy" id="1703"/>
    <lineage>
        <taxon>Bacteria</taxon>
        <taxon>Bacillati</taxon>
        <taxon>Actinomycetota</taxon>
        <taxon>Actinomycetes</taxon>
        <taxon>Micrococcales</taxon>
        <taxon>Brevibacteriaceae</taxon>
        <taxon>Brevibacterium</taxon>
    </lineage>
</organism>
<dbReference type="KEGG" id="bly:A2T55_04860"/>
<evidence type="ECO:0000259" key="3">
    <source>
        <dbReference type="Pfam" id="PF13828"/>
    </source>
</evidence>
<evidence type="ECO:0000313" key="4">
    <source>
        <dbReference type="EMBL" id="AMT93192.1"/>
    </source>
</evidence>
<dbReference type="InterPro" id="IPR025241">
    <property type="entry name" value="DUF4190"/>
</dbReference>
<dbReference type="RefSeq" id="WP_062861182.1">
    <property type="nucleotide sequence ID" value="NZ_CP014869.1"/>
</dbReference>
<evidence type="ECO:0000256" key="1">
    <source>
        <dbReference type="SAM" id="MobiDB-lite"/>
    </source>
</evidence>
<reference evidence="5" key="1">
    <citation type="submission" date="2016-03" db="EMBL/GenBank/DDBJ databases">
        <authorList>
            <person name="Ploux O."/>
        </authorList>
    </citation>
    <scope>NUCLEOTIDE SEQUENCE [LARGE SCALE GENOMIC DNA]</scope>
    <source>
        <strain evidence="5">BS258</strain>
    </source>
</reference>
<gene>
    <name evidence="4" type="ORF">A2T55_04860</name>
</gene>
<name>A0A142NKU2_BRELN</name>
<feature type="compositionally biased region" description="Polar residues" evidence="1">
    <location>
        <begin position="22"/>
        <end position="40"/>
    </location>
</feature>
<feature type="transmembrane region" description="Helical" evidence="2">
    <location>
        <begin position="51"/>
        <end position="78"/>
    </location>
</feature>
<accession>A0A142NKU2</accession>
<keyword evidence="2" id="KW-1133">Transmembrane helix</keyword>
<dbReference type="EMBL" id="CP014869">
    <property type="protein sequence ID" value="AMT93192.1"/>
    <property type="molecule type" value="Genomic_DNA"/>
</dbReference>
<dbReference type="Proteomes" id="UP000075950">
    <property type="component" value="Chromosome"/>
</dbReference>
<sequence>MNAAPTPTPDQFDHPSAGQYAHPSTGQYDAPQSYQSQNRYGQRAEEDPGKVLGIVSLVATLSTFLGFNFIGPVIGIITGHMARKRSQEAGYGDNEMGKWGFILGLGFLGLLVLGWALGISFGIVGGLASLMAG</sequence>
<feature type="transmembrane region" description="Helical" evidence="2">
    <location>
        <begin position="99"/>
        <end position="132"/>
    </location>
</feature>
<feature type="domain" description="DUF4190" evidence="3">
    <location>
        <begin position="52"/>
        <end position="113"/>
    </location>
</feature>
<feature type="region of interest" description="Disordered" evidence="1">
    <location>
        <begin position="1"/>
        <end position="45"/>
    </location>
</feature>
<protein>
    <recommendedName>
        <fullName evidence="3">DUF4190 domain-containing protein</fullName>
    </recommendedName>
</protein>
<evidence type="ECO:0000313" key="5">
    <source>
        <dbReference type="Proteomes" id="UP000075950"/>
    </source>
</evidence>
<keyword evidence="2" id="KW-0472">Membrane</keyword>
<proteinExistence type="predicted"/>
<dbReference type="AlphaFoldDB" id="A0A142NKU2"/>
<keyword evidence="2" id="KW-0812">Transmembrane</keyword>
<evidence type="ECO:0000256" key="2">
    <source>
        <dbReference type="SAM" id="Phobius"/>
    </source>
</evidence>